<dbReference type="Proteomes" id="UP000572268">
    <property type="component" value="Unassembled WGS sequence"/>
</dbReference>
<evidence type="ECO:0000313" key="1">
    <source>
        <dbReference type="EMBL" id="KAF4653971.1"/>
    </source>
</evidence>
<reference evidence="3 4" key="1">
    <citation type="submission" date="2020-04" db="EMBL/GenBank/DDBJ databases">
        <title>Perkinsus olseni comparative genomics.</title>
        <authorList>
            <person name="Bogema D.R."/>
        </authorList>
    </citation>
    <scope>NUCLEOTIDE SEQUENCE [LARGE SCALE GENOMIC DNA]</scope>
    <source>
        <strain evidence="1">ATCC PRA-179</strain>
        <strain evidence="2">ATCC PRA-31</strain>
    </source>
</reference>
<dbReference type="OrthoDB" id="435273at2759"/>
<protein>
    <submittedName>
        <fullName evidence="2">Uncharacterized protein</fullName>
    </submittedName>
</protein>
<evidence type="ECO:0000313" key="4">
    <source>
        <dbReference type="Proteomes" id="UP000572268"/>
    </source>
</evidence>
<proteinExistence type="predicted"/>
<dbReference type="InterPro" id="IPR011992">
    <property type="entry name" value="EF-hand-dom_pair"/>
</dbReference>
<evidence type="ECO:0000313" key="3">
    <source>
        <dbReference type="Proteomes" id="UP000570595"/>
    </source>
</evidence>
<dbReference type="SUPFAM" id="SSF47473">
    <property type="entry name" value="EF-hand"/>
    <property type="match status" value="1"/>
</dbReference>
<accession>A0A7J6LXC2</accession>
<evidence type="ECO:0000313" key="2">
    <source>
        <dbReference type="EMBL" id="KAF4663451.1"/>
    </source>
</evidence>
<organism evidence="2 4">
    <name type="scientific">Perkinsus olseni</name>
    <name type="common">Perkinsus atlanticus</name>
    <dbReference type="NCBI Taxonomy" id="32597"/>
    <lineage>
        <taxon>Eukaryota</taxon>
        <taxon>Sar</taxon>
        <taxon>Alveolata</taxon>
        <taxon>Perkinsozoa</taxon>
        <taxon>Perkinsea</taxon>
        <taxon>Perkinsida</taxon>
        <taxon>Perkinsidae</taxon>
        <taxon>Perkinsus</taxon>
    </lineage>
</organism>
<sequence>MSFGTFLDYCYRCRDFTAEVTPEDLLGFCRSLEREDEEDGTLPVKVLRNLLLNVGEPFSSEEMDSFLRDFADSEEESVDYEHFLQTVSAAEAIPVSQDSDRE</sequence>
<gene>
    <name evidence="2" type="ORF">FOL46_004735</name>
    <name evidence="1" type="ORF">FOZ61_008574</name>
</gene>
<comment type="caution">
    <text evidence="2">The sequence shown here is derived from an EMBL/GenBank/DDBJ whole genome shotgun (WGS) entry which is preliminary data.</text>
</comment>
<dbReference type="EMBL" id="JABAHT010000573">
    <property type="protein sequence ID" value="KAF4653971.1"/>
    <property type="molecule type" value="Genomic_DNA"/>
</dbReference>
<dbReference type="Gene3D" id="1.10.238.10">
    <property type="entry name" value="EF-hand"/>
    <property type="match status" value="1"/>
</dbReference>
<dbReference type="AlphaFoldDB" id="A0A7J6LXC2"/>
<dbReference type="EMBL" id="JABANN010000289">
    <property type="protein sequence ID" value="KAF4663451.1"/>
    <property type="molecule type" value="Genomic_DNA"/>
</dbReference>
<name>A0A7J6LXC2_PEROL</name>
<dbReference type="Proteomes" id="UP000570595">
    <property type="component" value="Unassembled WGS sequence"/>
</dbReference>